<accession>A0A9B0LT63</accession>
<dbReference type="InterPro" id="IPR051899">
    <property type="entry name" value="Fert-Immune_med_protein"/>
</dbReference>
<name>A0A9B0LT63_ODORO</name>
<evidence type="ECO:0000256" key="4">
    <source>
        <dbReference type="ARBA" id="ARBA00023136"/>
    </source>
</evidence>
<evidence type="ECO:0000256" key="2">
    <source>
        <dbReference type="ARBA" id="ARBA00022475"/>
    </source>
</evidence>
<organism evidence="8 9">
    <name type="scientific">Odobenus rosmarus divergens</name>
    <name type="common">Pacific walrus</name>
    <dbReference type="NCBI Taxonomy" id="9708"/>
    <lineage>
        <taxon>Eukaryota</taxon>
        <taxon>Metazoa</taxon>
        <taxon>Chordata</taxon>
        <taxon>Craniata</taxon>
        <taxon>Vertebrata</taxon>
        <taxon>Euteleostomi</taxon>
        <taxon>Mammalia</taxon>
        <taxon>Eutheria</taxon>
        <taxon>Laurasiatheria</taxon>
        <taxon>Carnivora</taxon>
        <taxon>Caniformia</taxon>
        <taxon>Pinnipedia</taxon>
        <taxon>Odobenidae</taxon>
        <taxon>Odobenus</taxon>
    </lineage>
</organism>
<dbReference type="Proteomes" id="UP000245340">
    <property type="component" value="Unplaced"/>
</dbReference>
<proteinExistence type="predicted"/>
<evidence type="ECO:0000259" key="7">
    <source>
        <dbReference type="Pfam" id="PF00021"/>
    </source>
</evidence>
<protein>
    <submittedName>
        <fullName evidence="9">Testis-expressed sequence 101 protein</fullName>
    </submittedName>
</protein>
<dbReference type="PANTHER" id="PTHR16529">
    <property type="entry name" value="CD177 ANTIGEN"/>
    <property type="match status" value="1"/>
</dbReference>
<evidence type="ECO:0000256" key="6">
    <source>
        <dbReference type="SAM" id="MobiDB-lite"/>
    </source>
</evidence>
<reference evidence="9" key="1">
    <citation type="submission" date="2025-08" db="UniProtKB">
        <authorList>
            <consortium name="RefSeq"/>
        </authorList>
    </citation>
    <scope>IDENTIFICATION</scope>
</reference>
<comment type="subcellular location">
    <subcellularLocation>
        <location evidence="1">Cell membrane</location>
    </subcellularLocation>
</comment>
<keyword evidence="5" id="KW-0325">Glycoprotein</keyword>
<dbReference type="PANTHER" id="PTHR16529:SF3">
    <property type="entry name" value="TESTIS-EXPRESSED PROTEIN 101"/>
    <property type="match status" value="1"/>
</dbReference>
<dbReference type="InterPro" id="IPR016054">
    <property type="entry name" value="LY6_UPA_recep-like"/>
</dbReference>
<feature type="domain" description="UPAR/Ly6" evidence="7">
    <location>
        <begin position="253"/>
        <end position="330"/>
    </location>
</feature>
<evidence type="ECO:0000256" key="1">
    <source>
        <dbReference type="ARBA" id="ARBA00004236"/>
    </source>
</evidence>
<feature type="region of interest" description="Disordered" evidence="6">
    <location>
        <begin position="23"/>
        <end position="51"/>
    </location>
</feature>
<gene>
    <name evidence="9" type="primary">TEX101</name>
</gene>
<evidence type="ECO:0000313" key="9">
    <source>
        <dbReference type="RefSeq" id="XP_004408249.1"/>
    </source>
</evidence>
<keyword evidence="3" id="KW-0732">Signal</keyword>
<dbReference type="RefSeq" id="XP_004408249.1">
    <property type="nucleotide sequence ID" value="XM_004408192.1"/>
</dbReference>
<dbReference type="GO" id="GO:0044853">
    <property type="term" value="C:plasma membrane raft"/>
    <property type="evidence" value="ECO:0007669"/>
    <property type="project" value="TreeGrafter"/>
</dbReference>
<dbReference type="GO" id="GO:1901317">
    <property type="term" value="P:regulation of flagellated sperm motility"/>
    <property type="evidence" value="ECO:0007669"/>
    <property type="project" value="TreeGrafter"/>
</dbReference>
<keyword evidence="4" id="KW-0472">Membrane</keyword>
<dbReference type="GO" id="GO:0007339">
    <property type="term" value="P:binding of sperm to zona pellucida"/>
    <property type="evidence" value="ECO:0007669"/>
    <property type="project" value="TreeGrafter"/>
</dbReference>
<sequence length="359" mass="39133">MGLRVTCWVKLAPPAVSLRDEAEAEWNEGGVPGRSFSTASQGHPDSGGRSLLSRRLRPAVTILSRSSKPLRKAPWEPVVCRVCCSSSSSGRPPGPVRAGGSGAESWFREDAPLGKADWRRGRAGGGRVLNRDLISSPVEQNLYCHKGISMSVEKDPRKRFNWTTEKVETCDSESLCQESLLMIKAGAKTAVLGTKGCVADGTQAIMYVQHSPPPGIITVSYSSYCEESLCNSRQNLLELWKEEETQAPSMSPRLHCPTCVALGNCLNAPSLPCPNDTIQCYQGRLHITGGGISSFLEVKGCTSIIGCRLMSGIFTVGPMWVEEICPYQSLPQPRKTENGATWRPVSVWRLELVLLMLLQ</sequence>
<dbReference type="Pfam" id="PF00021">
    <property type="entry name" value="UPAR_LY6"/>
    <property type="match status" value="2"/>
</dbReference>
<evidence type="ECO:0000256" key="5">
    <source>
        <dbReference type="ARBA" id="ARBA00023180"/>
    </source>
</evidence>
<dbReference type="CDD" id="cd23634">
    <property type="entry name" value="TFP_LU_ECD_TEX101_rpt2"/>
    <property type="match status" value="1"/>
</dbReference>
<dbReference type="AlphaFoldDB" id="A0A9B0LT63"/>
<dbReference type="CDD" id="cd23622">
    <property type="entry name" value="TFP_LU_ECD_TEX101_rpt1"/>
    <property type="match status" value="1"/>
</dbReference>
<feature type="domain" description="UPAR/Ly6" evidence="7">
    <location>
        <begin position="164"/>
        <end position="232"/>
    </location>
</feature>
<keyword evidence="2" id="KW-1003">Cell membrane</keyword>
<keyword evidence="8" id="KW-1185">Reference proteome</keyword>
<evidence type="ECO:0000313" key="8">
    <source>
        <dbReference type="Proteomes" id="UP000245340"/>
    </source>
</evidence>
<evidence type="ECO:0000256" key="3">
    <source>
        <dbReference type="ARBA" id="ARBA00022729"/>
    </source>
</evidence>